<feature type="compositionally biased region" description="Low complexity" evidence="1">
    <location>
        <begin position="49"/>
        <end position="62"/>
    </location>
</feature>
<dbReference type="EMBL" id="KV784360">
    <property type="protein sequence ID" value="OEU14171.1"/>
    <property type="molecule type" value="Genomic_DNA"/>
</dbReference>
<proteinExistence type="predicted"/>
<reference evidence="2 3" key="1">
    <citation type="submission" date="2016-09" db="EMBL/GenBank/DDBJ databases">
        <title>Extensive genetic diversity and differential bi-allelic expression allows diatom success in the polar Southern Ocean.</title>
        <authorList>
            <consortium name="DOE Joint Genome Institute"/>
            <person name="Mock T."/>
            <person name="Otillar R.P."/>
            <person name="Strauss J."/>
            <person name="Dupont C."/>
            <person name="Frickenhaus S."/>
            <person name="Maumus F."/>
            <person name="Mcmullan M."/>
            <person name="Sanges R."/>
            <person name="Schmutz J."/>
            <person name="Toseland A."/>
            <person name="Valas R."/>
            <person name="Veluchamy A."/>
            <person name="Ward B.J."/>
            <person name="Allen A."/>
            <person name="Barry K."/>
            <person name="Falciatore A."/>
            <person name="Ferrante M."/>
            <person name="Fortunato A.E."/>
            <person name="Gloeckner G."/>
            <person name="Gruber A."/>
            <person name="Hipkin R."/>
            <person name="Janech M."/>
            <person name="Kroth P."/>
            <person name="Leese F."/>
            <person name="Lindquist E."/>
            <person name="Lyon B.R."/>
            <person name="Martin J."/>
            <person name="Mayer C."/>
            <person name="Parker M."/>
            <person name="Quesneville H."/>
            <person name="Raymond J."/>
            <person name="Uhlig C."/>
            <person name="Valentin K.U."/>
            <person name="Worden A.Z."/>
            <person name="Armbrust E.V."/>
            <person name="Bowler C."/>
            <person name="Green B."/>
            <person name="Moulton V."/>
            <person name="Van Oosterhout C."/>
            <person name="Grigoriev I."/>
        </authorList>
    </citation>
    <scope>NUCLEOTIDE SEQUENCE [LARGE SCALE GENOMIC DNA]</scope>
    <source>
        <strain evidence="2 3">CCMP1102</strain>
    </source>
</reference>
<gene>
    <name evidence="2" type="ORF">FRACYDRAFT_240702</name>
</gene>
<name>A0A1E7F7L8_9STRA</name>
<dbReference type="KEGG" id="fcy:FRACYDRAFT_240702"/>
<dbReference type="AlphaFoldDB" id="A0A1E7F7L8"/>
<evidence type="ECO:0000256" key="1">
    <source>
        <dbReference type="SAM" id="MobiDB-lite"/>
    </source>
</evidence>
<protein>
    <submittedName>
        <fullName evidence="2">Uncharacterized protein</fullName>
    </submittedName>
</protein>
<keyword evidence="3" id="KW-1185">Reference proteome</keyword>
<accession>A0A1E7F7L8</accession>
<dbReference type="InParanoid" id="A0A1E7F7L8"/>
<evidence type="ECO:0000313" key="3">
    <source>
        <dbReference type="Proteomes" id="UP000095751"/>
    </source>
</evidence>
<dbReference type="Proteomes" id="UP000095751">
    <property type="component" value="Unassembled WGS sequence"/>
</dbReference>
<evidence type="ECO:0000313" key="2">
    <source>
        <dbReference type="EMBL" id="OEU14171.1"/>
    </source>
</evidence>
<feature type="region of interest" description="Disordered" evidence="1">
    <location>
        <begin position="42"/>
        <end position="65"/>
    </location>
</feature>
<organism evidence="2 3">
    <name type="scientific">Fragilariopsis cylindrus CCMP1102</name>
    <dbReference type="NCBI Taxonomy" id="635003"/>
    <lineage>
        <taxon>Eukaryota</taxon>
        <taxon>Sar</taxon>
        <taxon>Stramenopiles</taxon>
        <taxon>Ochrophyta</taxon>
        <taxon>Bacillariophyta</taxon>
        <taxon>Bacillariophyceae</taxon>
        <taxon>Bacillariophycidae</taxon>
        <taxon>Bacillariales</taxon>
        <taxon>Bacillariaceae</taxon>
        <taxon>Fragilariopsis</taxon>
    </lineage>
</organism>
<sequence length="106" mass="11806">MEKHLKSGKLYPKLPPGKDKLPKVYAMQACLYANELIKKTSTPLGARGSNSLNTTTTNRSSSVAASLTEKEWQSMHGLCLDSPYSRESTFIVFREQVTRSNSFLCC</sequence>